<dbReference type="Pfam" id="PF13699">
    <property type="entry name" value="eCIS_core"/>
    <property type="match status" value="1"/>
</dbReference>
<organism evidence="3 4">
    <name type="scientific">Desulfoluna butyratoxydans</name>
    <dbReference type="NCBI Taxonomy" id="231438"/>
    <lineage>
        <taxon>Bacteria</taxon>
        <taxon>Pseudomonadati</taxon>
        <taxon>Thermodesulfobacteriota</taxon>
        <taxon>Desulfobacteria</taxon>
        <taxon>Desulfobacterales</taxon>
        <taxon>Desulfolunaceae</taxon>
        <taxon>Desulfoluna</taxon>
    </lineage>
</organism>
<dbReference type="EMBL" id="CAADHO010000017">
    <property type="protein sequence ID" value="VFQ47424.1"/>
    <property type="molecule type" value="Genomic_DNA"/>
</dbReference>
<evidence type="ECO:0000313" key="4">
    <source>
        <dbReference type="Proteomes" id="UP000507962"/>
    </source>
</evidence>
<protein>
    <recommendedName>
        <fullName evidence="2">eCIS core domain-containing protein</fullName>
    </recommendedName>
</protein>
<evidence type="ECO:0000259" key="2">
    <source>
        <dbReference type="Pfam" id="PF13699"/>
    </source>
</evidence>
<dbReference type="InterPro" id="IPR025295">
    <property type="entry name" value="eCIS_core_dom"/>
</dbReference>
<feature type="region of interest" description="Disordered" evidence="1">
    <location>
        <begin position="1"/>
        <end position="39"/>
    </location>
</feature>
<dbReference type="RefSeq" id="WP_180147209.1">
    <property type="nucleotide sequence ID" value="NZ_CAADHO010000017.1"/>
</dbReference>
<dbReference type="Proteomes" id="UP000507962">
    <property type="component" value="Unassembled WGS sequence"/>
</dbReference>
<name>A0A4U8YU53_9BACT</name>
<feature type="domain" description="eCIS core" evidence="2">
    <location>
        <begin position="135"/>
        <end position="212"/>
    </location>
</feature>
<keyword evidence="4" id="KW-1185">Reference proteome</keyword>
<gene>
    <name evidence="3" type="ORF">MSL71_51240</name>
</gene>
<feature type="compositionally biased region" description="Low complexity" evidence="1">
    <location>
        <begin position="16"/>
        <end position="27"/>
    </location>
</feature>
<evidence type="ECO:0000256" key="1">
    <source>
        <dbReference type="SAM" id="MobiDB-lite"/>
    </source>
</evidence>
<accession>A0A4U8YU53</accession>
<evidence type="ECO:0000313" key="3">
    <source>
        <dbReference type="EMBL" id="VFQ47424.1"/>
    </source>
</evidence>
<reference evidence="3 4" key="1">
    <citation type="submission" date="2019-03" db="EMBL/GenBank/DDBJ databases">
        <authorList>
            <person name="Nijsse B."/>
        </authorList>
    </citation>
    <scope>NUCLEOTIDE SEQUENCE [LARGE SCALE GENOMIC DNA]</scope>
    <source>
        <strain evidence="3">Desulfoluna butyratoxydans MSL71</strain>
    </source>
</reference>
<sequence length="530" mass="56341">MRVSAGKSRAAEERTATATATVTGAGVPHRPHAGPSLYGGPNIALQRALGNRSVERLARQGTHASVQAGLRVSAPGDACEGEAHRIADEVACKACEGSTEPSVAITGRPAPGTPWLFQGKGTEAVTPIPHGGGKPLPGKTRARFESSLGRDFSRVRVHADHKAALSAERLNAEAYTCGNDIVFARQRYAPESPSGRHLLAHELVHVAQQQRGPAHPQVIQRSCANNFAGNTPQTCRGSIDVRAGEISMPNISFFHLYVVFTDANGDPWAIRGGPAGGGRGYGNIVTNCGAYRPGFIDYDTRSPSVTVYQGNQACTKARTMKSHARQINGWNIPYAPDGPNCNSVVASMLRSAGLPMRKPNVAAPGFDTVLSPTGPVSAGGLGDRRHRVFLQVNSLDQFRTLGFGYSIDTFEVSGISFPLVLGAEYSIGNQALLGRLGLGVELPLLNIPTTPLAPTHLRLSGGFQGGGQRSEEGSERRMDTLVGGYFQAQLGLDISRFRISPFYRFSALRNISDRTTTKAHVGGINLGFTF</sequence>
<dbReference type="AlphaFoldDB" id="A0A4U8YU53"/>
<proteinExistence type="predicted"/>